<feature type="transmembrane region" description="Helical" evidence="7">
    <location>
        <begin position="314"/>
        <end position="342"/>
    </location>
</feature>
<evidence type="ECO:0000256" key="2">
    <source>
        <dbReference type="ARBA" id="ARBA00022448"/>
    </source>
</evidence>
<feature type="transmembrane region" description="Helical" evidence="7">
    <location>
        <begin position="152"/>
        <end position="169"/>
    </location>
</feature>
<feature type="transmembrane region" description="Helical" evidence="7">
    <location>
        <begin position="7"/>
        <end position="27"/>
    </location>
</feature>
<proteinExistence type="predicted"/>
<gene>
    <name evidence="8" type="ORF">V4C55_06075</name>
</gene>
<keyword evidence="4 7" id="KW-0812">Transmembrane</keyword>
<keyword evidence="6 7" id="KW-0472">Membrane</keyword>
<dbReference type="Gene3D" id="1.10.3860.10">
    <property type="entry name" value="Sodium:dicarboxylate symporter"/>
    <property type="match status" value="1"/>
</dbReference>
<accession>A0ABU9Q777</accession>
<keyword evidence="2" id="KW-0813">Transport</keyword>
<comment type="caution">
    <text evidence="8">The sequence shown here is derived from an EMBL/GenBank/DDBJ whole genome shotgun (WGS) entry which is preliminary data.</text>
</comment>
<feature type="transmembrane region" description="Helical" evidence="7">
    <location>
        <begin position="39"/>
        <end position="64"/>
    </location>
</feature>
<evidence type="ECO:0000256" key="4">
    <source>
        <dbReference type="ARBA" id="ARBA00022692"/>
    </source>
</evidence>
<evidence type="ECO:0000256" key="1">
    <source>
        <dbReference type="ARBA" id="ARBA00004651"/>
    </source>
</evidence>
<evidence type="ECO:0000256" key="3">
    <source>
        <dbReference type="ARBA" id="ARBA00022475"/>
    </source>
</evidence>
<dbReference type="InterPro" id="IPR036458">
    <property type="entry name" value="Na:dicarbo_symporter_sf"/>
</dbReference>
<evidence type="ECO:0000313" key="9">
    <source>
        <dbReference type="Proteomes" id="UP001494588"/>
    </source>
</evidence>
<name>A0ABU9Q777_9BURK</name>
<comment type="subcellular location">
    <subcellularLocation>
        <location evidence="1">Cell membrane</location>
        <topology evidence="1">Multi-pass membrane protein</topology>
    </subcellularLocation>
</comment>
<reference evidence="8 9" key="1">
    <citation type="submission" date="2024-01" db="EMBL/GenBank/DDBJ databases">
        <title>The diversity of rhizobia nodulating Mimosa spp. in eleven states of Brazil covering several biomes is determined by host plant, location, and edaphic factors.</title>
        <authorList>
            <person name="Rouws L."/>
            <person name="Barauna A."/>
            <person name="Beukes C."/>
            <person name="De Faria S.M."/>
            <person name="Gross E."/>
            <person name="Dos Reis Junior F.B."/>
            <person name="Simon M."/>
            <person name="Maluk M."/>
            <person name="Odee D.W."/>
            <person name="Kenicer G."/>
            <person name="Young J.P.W."/>
            <person name="Reis V.M."/>
            <person name="Zilli J."/>
            <person name="James E.K."/>
        </authorList>
    </citation>
    <scope>NUCLEOTIDE SEQUENCE [LARGE SCALE GENOMIC DNA]</scope>
    <source>
        <strain evidence="8 9">JPY77</strain>
    </source>
</reference>
<feature type="transmembrane region" description="Helical" evidence="7">
    <location>
        <begin position="226"/>
        <end position="249"/>
    </location>
</feature>
<dbReference type="EMBL" id="JAZHGC010000004">
    <property type="protein sequence ID" value="MEM5285263.1"/>
    <property type="molecule type" value="Genomic_DNA"/>
</dbReference>
<dbReference type="PRINTS" id="PR00173">
    <property type="entry name" value="EDTRNSPORT"/>
</dbReference>
<feature type="transmembrane region" description="Helical" evidence="7">
    <location>
        <begin position="195"/>
        <end position="214"/>
    </location>
</feature>
<dbReference type="PANTHER" id="PTHR42865:SF7">
    <property type="entry name" value="PROTON_GLUTAMATE-ASPARTATE SYMPORTER"/>
    <property type="match status" value="1"/>
</dbReference>
<keyword evidence="5 7" id="KW-1133">Transmembrane helix</keyword>
<keyword evidence="3" id="KW-1003">Cell membrane</keyword>
<evidence type="ECO:0000256" key="7">
    <source>
        <dbReference type="SAM" id="Phobius"/>
    </source>
</evidence>
<dbReference type="Pfam" id="PF00375">
    <property type="entry name" value="SDF"/>
    <property type="match status" value="1"/>
</dbReference>
<organism evidence="8 9">
    <name type="scientific">Paraburkholderia sabiae</name>
    <dbReference type="NCBI Taxonomy" id="273251"/>
    <lineage>
        <taxon>Bacteria</taxon>
        <taxon>Pseudomonadati</taxon>
        <taxon>Pseudomonadota</taxon>
        <taxon>Betaproteobacteria</taxon>
        <taxon>Burkholderiales</taxon>
        <taxon>Burkholderiaceae</taxon>
        <taxon>Paraburkholderia</taxon>
    </lineage>
</organism>
<evidence type="ECO:0000256" key="5">
    <source>
        <dbReference type="ARBA" id="ARBA00022989"/>
    </source>
</evidence>
<evidence type="ECO:0000256" key="6">
    <source>
        <dbReference type="ARBA" id="ARBA00023136"/>
    </source>
</evidence>
<keyword evidence="9" id="KW-1185">Reference proteome</keyword>
<dbReference type="InterPro" id="IPR001991">
    <property type="entry name" value="Na-dicarboxylate_symporter"/>
</dbReference>
<evidence type="ECO:0000313" key="8">
    <source>
        <dbReference type="EMBL" id="MEM5285263.1"/>
    </source>
</evidence>
<dbReference type="RefSeq" id="WP_201647490.1">
    <property type="nucleotide sequence ID" value="NZ_CAJHCS010000001.1"/>
</dbReference>
<dbReference type="PANTHER" id="PTHR42865">
    <property type="entry name" value="PROTON/GLUTAMATE-ASPARTATE SYMPORTER"/>
    <property type="match status" value="1"/>
</dbReference>
<protein>
    <submittedName>
        <fullName evidence="8">Dicarboxylate/amino acid:cation symporter</fullName>
    </submittedName>
</protein>
<feature type="transmembrane region" description="Helical" evidence="7">
    <location>
        <begin position="354"/>
        <end position="378"/>
    </location>
</feature>
<dbReference type="Proteomes" id="UP001494588">
    <property type="component" value="Unassembled WGS sequence"/>
</dbReference>
<feature type="transmembrane region" description="Helical" evidence="7">
    <location>
        <begin position="84"/>
        <end position="105"/>
    </location>
</feature>
<dbReference type="SUPFAM" id="SSF118215">
    <property type="entry name" value="Proton glutamate symport protein"/>
    <property type="match status" value="1"/>
</dbReference>
<sequence>MKNRLTLNIAAGMVLGVIAGYVCHTSLSDPATVKAVAGYFSIVTDIFLRLIKMIIAPLVFATLVSGLAGMDSGQDVGRIGLRSVGWFVCASLLSLSLGLVLANLLQPGAGLHLVESAAEVNTGLNTSALNVKDVITHAFPTSLLDAMARNDILQILVFSVFLGLALSALKRDERVKIVVHAIDGMVPVMLRLTNYVMRAAPLGVFGAIASAVTLRGVDVLYTYGKLIGSFYLGLALLWTILIAIGYVFLGRRVGTLLKAVREPAMIAFSTASSEAAYPRLTEQLERFGVDKKVVGFTLPLGYAFNLDGSMMYQAFAAIFIAQAFGVDMPVSQQIFMLLVLMLSSKGMASVPRGSVVVVAAVAPMFHLPAAGVAMVLAIDQILDMGRTMTNVIGNSVATAVIAKWEGARQPQSDDAPLFDQAEVGAK</sequence>